<dbReference type="EMBL" id="GU828005">
    <property type="protein sequence ID" value="ADD62213.1"/>
    <property type="molecule type" value="Genomic_DNA"/>
</dbReference>
<organism evidence="1">
    <name type="scientific">Vermamoeba vermiformis</name>
    <name type="common">Amoeba</name>
    <name type="synonym">Hartmannella vermiformis</name>
    <dbReference type="NCBI Taxonomy" id="5778"/>
    <lineage>
        <taxon>Eukaryota</taxon>
        <taxon>Amoebozoa</taxon>
        <taxon>Tubulinea</taxon>
        <taxon>Echinamoebida</taxon>
        <taxon>Vermamoeba</taxon>
    </lineage>
</organism>
<geneLocation type="mitochondrion" evidence="1"/>
<evidence type="ECO:0000313" key="1">
    <source>
        <dbReference type="EMBL" id="ADD62213.1"/>
    </source>
</evidence>
<dbReference type="AlphaFoldDB" id="D4PBK1"/>
<gene>
    <name evidence="1" type="primary">orf819</name>
</gene>
<dbReference type="GeneID" id="8890269"/>
<keyword evidence="1" id="KW-0496">Mitochondrion</keyword>
<sequence>MSANLDIPFLFDKNLTKNFKIFGQVLYIYFDPTFRRYVSVIDVGLKQKATIFVDEVFKYRTNVLDNNFQFLFSTKKNIFFLKPVHFLNSKSERALKKRYFSSYDKQFSFLKLNEFSLLTLSKLSVKSENSFNFRNENCLSYFLLKSFSSHRSLKFYKTYSLIFLNLFKNSKKLKNKFYKILVLLVFFKSLALSLNNTYNSLLYVYYVNNNNFSNFFSWFNSFRNRLLGLAASLFSDLKLKKLFDYEPNNFFNFKSEENLMDFLSFPKFNSVKSRKKIKSFKQPFLKKKSFYRSSLLRLNENSNLFSSGSSYFPELKRLEFSFKNFNKFNNLRFNFLKPHLESHSTSLVRKLRTRNYYSIISRGKAYALVNRFSFFNTFAYGSFLRRRMFKNWLKFSIYFEKLNYLIILNNEEVSADIRKSVHFFYSLYFPLIFNFRNLFFNLLKFFKFIKFINDKLVFRNFGFWTPKKKEFNKKFFGALLNFLLRNRKFNKAPKNFLLNSSSIFYKTNFNKTNISVFNNLNLMKYIYLGLFHVFLENITYVFMSLKPNEKFINDSLIKLSFINFSFGFNESLYNNNQVDTSFNLESSKNYLNQKWVSIFKIFKSLRIVSKYSRKYRRKANFSKRRKFKAHFKKRGQFLSSKGELFKQQKLFIYPFKSRLLNTQRWSSSVHTARFSPTMSRYGAYLNRINALSQKFKNKVRVFSLNAFKNRLNMNFDKSKYNSSYNIYFRRLLRNSFSSRYKTRIALNYIKKDKYIRNWDKNQFYANPNTRFKKPRFDKNRAVVGKVYGSRGKFATRTVNFTNNSKKKPLYRNRFQKRNP</sequence>
<proteinExistence type="predicted"/>
<name>D4PBK1_VERVE</name>
<dbReference type="RefSeq" id="YP_003540829.1">
    <property type="nucleotide sequence ID" value="NC_013986.1"/>
</dbReference>
<reference evidence="1" key="1">
    <citation type="journal article" date="2010" name="Eukaryot. Cell">
        <title>Abundant 5S rRNA-like transcripts encoded by the mitochondrial genome in amoebozoa.</title>
        <authorList>
            <person name="Bullerwell C.E."/>
            <person name="Burger G."/>
            <person name="Gott J.M."/>
            <person name="Kourennaia O."/>
            <person name="Schnare M.N."/>
            <person name="Gray M.W."/>
        </authorList>
    </citation>
    <scope>NUCLEOTIDE SEQUENCE</scope>
</reference>
<accession>D4PBK1</accession>
<protein>
    <submittedName>
        <fullName evidence="1">Uncharacterized protein orf819</fullName>
    </submittedName>
</protein>